<dbReference type="GeneID" id="19947131"/>
<proteinExistence type="predicted"/>
<keyword evidence="2" id="KW-1185">Reference proteome</keyword>
<dbReference type="Gene3D" id="3.40.50.150">
    <property type="entry name" value="Vaccinia Virus protein VP39"/>
    <property type="match status" value="1"/>
</dbReference>
<gene>
    <name evidence="1" type="ORF">SDRG_06404</name>
</gene>
<accession>T0QEG4</accession>
<reference evidence="1 2" key="1">
    <citation type="submission" date="2012-04" db="EMBL/GenBank/DDBJ databases">
        <title>The Genome Sequence of Saprolegnia declina VS20.</title>
        <authorList>
            <consortium name="The Broad Institute Genome Sequencing Platform"/>
            <person name="Russ C."/>
            <person name="Nusbaum C."/>
            <person name="Tyler B."/>
            <person name="van West P."/>
            <person name="Dieguez-Uribeondo J."/>
            <person name="de Bruijn I."/>
            <person name="Tripathy S."/>
            <person name="Jiang R."/>
            <person name="Young S.K."/>
            <person name="Zeng Q."/>
            <person name="Gargeya S."/>
            <person name="Fitzgerald M."/>
            <person name="Haas B."/>
            <person name="Abouelleil A."/>
            <person name="Alvarado L."/>
            <person name="Arachchi H.M."/>
            <person name="Berlin A."/>
            <person name="Chapman S.B."/>
            <person name="Goldberg J."/>
            <person name="Griggs A."/>
            <person name="Gujja S."/>
            <person name="Hansen M."/>
            <person name="Howarth C."/>
            <person name="Imamovic A."/>
            <person name="Larimer J."/>
            <person name="McCowen C."/>
            <person name="Montmayeur A."/>
            <person name="Murphy C."/>
            <person name="Neiman D."/>
            <person name="Pearson M."/>
            <person name="Priest M."/>
            <person name="Roberts A."/>
            <person name="Saif S."/>
            <person name="Shea T."/>
            <person name="Sisk P."/>
            <person name="Sykes S."/>
            <person name="Wortman J."/>
            <person name="Nusbaum C."/>
            <person name="Birren B."/>
        </authorList>
    </citation>
    <scope>NUCLEOTIDE SEQUENCE [LARGE SCALE GENOMIC DNA]</scope>
    <source>
        <strain evidence="1 2">VS20</strain>
    </source>
</reference>
<dbReference type="AlphaFoldDB" id="T0QEG4"/>
<dbReference type="InterPro" id="IPR029063">
    <property type="entry name" value="SAM-dependent_MTases_sf"/>
</dbReference>
<dbReference type="SUPFAM" id="SSF53335">
    <property type="entry name" value="S-adenosyl-L-methionine-dependent methyltransferases"/>
    <property type="match status" value="1"/>
</dbReference>
<evidence type="ECO:0000313" key="2">
    <source>
        <dbReference type="Proteomes" id="UP000030762"/>
    </source>
</evidence>
<dbReference type="InParanoid" id="T0QEG4"/>
<protein>
    <submittedName>
        <fullName evidence="1">Uncharacterized protein</fullName>
    </submittedName>
</protein>
<dbReference type="EMBL" id="JH767148">
    <property type="protein sequence ID" value="EQC36299.1"/>
    <property type="molecule type" value="Genomic_DNA"/>
</dbReference>
<organism evidence="1 2">
    <name type="scientific">Saprolegnia diclina (strain VS20)</name>
    <dbReference type="NCBI Taxonomy" id="1156394"/>
    <lineage>
        <taxon>Eukaryota</taxon>
        <taxon>Sar</taxon>
        <taxon>Stramenopiles</taxon>
        <taxon>Oomycota</taxon>
        <taxon>Saprolegniomycetes</taxon>
        <taxon>Saprolegniales</taxon>
        <taxon>Saprolegniaceae</taxon>
        <taxon>Saprolegnia</taxon>
    </lineage>
</organism>
<name>T0QEG4_SAPDV</name>
<dbReference type="RefSeq" id="XP_008610405.1">
    <property type="nucleotide sequence ID" value="XM_008612183.1"/>
</dbReference>
<dbReference type="STRING" id="1156394.T0QEG4"/>
<dbReference type="OMA" id="HVGGTVW"/>
<evidence type="ECO:0000313" key="1">
    <source>
        <dbReference type="EMBL" id="EQC36299.1"/>
    </source>
</evidence>
<dbReference type="VEuPathDB" id="FungiDB:SDRG_06404"/>
<dbReference type="Proteomes" id="UP000030762">
    <property type="component" value="Unassembled WGS sequence"/>
</dbReference>
<dbReference type="InterPro" id="IPR019410">
    <property type="entry name" value="Methyltransf_16"/>
</dbReference>
<dbReference type="Pfam" id="PF10294">
    <property type="entry name" value="Methyltransf_16"/>
    <property type="match status" value="1"/>
</dbReference>
<dbReference type="OrthoDB" id="407325at2759"/>
<dbReference type="eggNOG" id="KOG2793">
    <property type="taxonomic scope" value="Eukaryota"/>
</dbReference>
<dbReference type="PANTHER" id="PTHR14614">
    <property type="entry name" value="HEPATOCELLULAR CARCINOMA-ASSOCIATED ANTIGEN"/>
    <property type="match status" value="1"/>
</dbReference>
<sequence>MPALHELSTLDPSLTYARERRFHFAAAGSVVILQDIAHVGGTVWDAGVVLSHYLDTLGSIAMKGKRLVELGAGTALPSIIAARLGADVVATDMSDVLPYTNAAIATNTTQCDTIQAVELVWGRHGAGLKAVANRACDYVVAADVVYNDMYFDALQETLRALASPATRILICFEQRRRDLGAFWASCAPTFMVARLSSPLLDACHTEAKIQLYELRRRDDPATI</sequence>